<organism evidence="2 3">
    <name type="scientific">Adineta steineri</name>
    <dbReference type="NCBI Taxonomy" id="433720"/>
    <lineage>
        <taxon>Eukaryota</taxon>
        <taxon>Metazoa</taxon>
        <taxon>Spiralia</taxon>
        <taxon>Gnathifera</taxon>
        <taxon>Rotifera</taxon>
        <taxon>Eurotatoria</taxon>
        <taxon>Bdelloidea</taxon>
        <taxon>Adinetida</taxon>
        <taxon>Adinetidae</taxon>
        <taxon>Adineta</taxon>
    </lineage>
</organism>
<proteinExistence type="predicted"/>
<feature type="compositionally biased region" description="Polar residues" evidence="1">
    <location>
        <begin position="90"/>
        <end position="107"/>
    </location>
</feature>
<evidence type="ECO:0000256" key="1">
    <source>
        <dbReference type="SAM" id="MobiDB-lite"/>
    </source>
</evidence>
<sequence>LRYINMPMSKLARVTEELESLINPSAAIVHADEKIKEPIKESEEVPTSSQQNEPSITEIIKLEDSINLPQAPTTTVTTEEIPVSIKTTEEVPTSNEQQELPLTTEDTPVTIKTIEEVPVSIMQKELPETTEELPVTIKAIEEEPASNKRKELSLPATVEPEQSIIPSFEILTPDTITPIEENKLDISTTEVS</sequence>
<feature type="non-terminal residue" evidence="2">
    <location>
        <position position="1"/>
    </location>
</feature>
<feature type="compositionally biased region" description="Low complexity" evidence="1">
    <location>
        <begin position="72"/>
        <end position="85"/>
    </location>
</feature>
<name>A0A820G3K7_9BILA</name>
<evidence type="ECO:0000313" key="3">
    <source>
        <dbReference type="Proteomes" id="UP000663881"/>
    </source>
</evidence>
<dbReference type="AlphaFoldDB" id="A0A820G3K7"/>
<protein>
    <submittedName>
        <fullName evidence="2">Uncharacterized protein</fullName>
    </submittedName>
</protein>
<gene>
    <name evidence="2" type="ORF">OKA104_LOCUS44814</name>
</gene>
<dbReference type="EMBL" id="CAJOAY010014080">
    <property type="protein sequence ID" value="CAF4273956.1"/>
    <property type="molecule type" value="Genomic_DNA"/>
</dbReference>
<feature type="region of interest" description="Disordered" evidence="1">
    <location>
        <begin position="70"/>
        <end position="107"/>
    </location>
</feature>
<evidence type="ECO:0000313" key="2">
    <source>
        <dbReference type="EMBL" id="CAF4273956.1"/>
    </source>
</evidence>
<reference evidence="2" key="1">
    <citation type="submission" date="2021-02" db="EMBL/GenBank/DDBJ databases">
        <authorList>
            <person name="Nowell W R."/>
        </authorList>
    </citation>
    <scope>NUCLEOTIDE SEQUENCE</scope>
</reference>
<accession>A0A820G3K7</accession>
<comment type="caution">
    <text evidence="2">The sequence shown here is derived from an EMBL/GenBank/DDBJ whole genome shotgun (WGS) entry which is preliminary data.</text>
</comment>
<dbReference type="Proteomes" id="UP000663881">
    <property type="component" value="Unassembled WGS sequence"/>
</dbReference>